<keyword evidence="3" id="KW-1185">Reference proteome</keyword>
<dbReference type="InterPro" id="IPR001932">
    <property type="entry name" value="PPM-type_phosphatase-like_dom"/>
</dbReference>
<dbReference type="SUPFAM" id="SSF81606">
    <property type="entry name" value="PP2C-like"/>
    <property type="match status" value="1"/>
</dbReference>
<organism evidence="2 3">
    <name type="scientific">Amedibacterium intestinale</name>
    <dbReference type="NCBI Taxonomy" id="2583452"/>
    <lineage>
        <taxon>Bacteria</taxon>
        <taxon>Bacillati</taxon>
        <taxon>Bacillota</taxon>
        <taxon>Erysipelotrichia</taxon>
        <taxon>Erysipelotrichales</taxon>
        <taxon>Erysipelotrichaceae</taxon>
        <taxon>Amedibacterium</taxon>
    </lineage>
</organism>
<gene>
    <name evidence="2" type="ORF">Aargi30884_10250</name>
</gene>
<proteinExistence type="predicted"/>
<dbReference type="EMBL" id="AP019695">
    <property type="protein sequence ID" value="BBK22122.1"/>
    <property type="molecule type" value="Genomic_DNA"/>
</dbReference>
<evidence type="ECO:0000313" key="2">
    <source>
        <dbReference type="EMBL" id="BBK22122.1"/>
    </source>
</evidence>
<dbReference type="RefSeq" id="WP_115715309.1">
    <property type="nucleotide sequence ID" value="NZ_AP019695.1"/>
</dbReference>
<dbReference type="Gene3D" id="3.60.40.10">
    <property type="entry name" value="PPM-type phosphatase domain"/>
    <property type="match status" value="1"/>
</dbReference>
<dbReference type="KEGG" id="aarg:Aargi30884_10250"/>
<dbReference type="NCBIfam" id="NF033484">
    <property type="entry name" value="Stp1_PP2C_phos"/>
    <property type="match status" value="1"/>
</dbReference>
<dbReference type="SMART" id="SM00331">
    <property type="entry name" value="PP2C_SIG"/>
    <property type="match status" value="1"/>
</dbReference>
<accession>A0A6N4TJ36</accession>
<dbReference type="Pfam" id="PF13672">
    <property type="entry name" value="PP2C_2"/>
    <property type="match status" value="1"/>
</dbReference>
<feature type="domain" description="PPM-type phosphatase" evidence="1">
    <location>
        <begin position="5"/>
        <end position="244"/>
    </location>
</feature>
<dbReference type="CDD" id="cd00143">
    <property type="entry name" value="PP2Cc"/>
    <property type="match status" value="1"/>
</dbReference>
<dbReference type="SMART" id="SM00332">
    <property type="entry name" value="PP2Cc"/>
    <property type="match status" value="1"/>
</dbReference>
<dbReference type="AlphaFoldDB" id="A0A6N4TJ36"/>
<dbReference type="InterPro" id="IPR036457">
    <property type="entry name" value="PPM-type-like_dom_sf"/>
</dbReference>
<sequence>MLVHGFGKTHTGLRRKNNQDSFAVVENGAHALMGIVCDGIGGGNGGDVASKMAVRHMQDSFKAFDISKKTDVEIKQWLLNTIKEANDLVYTEASSNPKLHGMGTTMVGVIQCEDAAYIFNAGDSRTYGLYEDDFICLTEDHSYVADLLKKGEVSEEEARNHPNRNVLTNAVGVWDNIRIDVNKINKDYRCLLICSDGLHGYVSETMIRRILESDFSLEKKVDLLIQAALDAGGFDNVSVILIEKEDAA</sequence>
<protein>
    <submittedName>
        <fullName evidence="2">Protein phosphatase</fullName>
    </submittedName>
</protein>
<dbReference type="Proteomes" id="UP000464754">
    <property type="component" value="Chromosome"/>
</dbReference>
<name>A0A6N4TJ36_9FIRM</name>
<reference evidence="3" key="1">
    <citation type="submission" date="2019-05" db="EMBL/GenBank/DDBJ databases">
        <title>Complete genome sequencing of Absiella argi strain JCM 30884.</title>
        <authorList>
            <person name="Sakamoto M."/>
            <person name="Murakami T."/>
            <person name="Mori H."/>
        </authorList>
    </citation>
    <scope>NUCLEOTIDE SEQUENCE [LARGE SCALE GENOMIC DNA]</scope>
    <source>
        <strain evidence="3">JCM 30884</strain>
    </source>
</reference>
<dbReference type="PROSITE" id="PS51746">
    <property type="entry name" value="PPM_2"/>
    <property type="match status" value="1"/>
</dbReference>
<evidence type="ECO:0000313" key="3">
    <source>
        <dbReference type="Proteomes" id="UP000464754"/>
    </source>
</evidence>
<evidence type="ECO:0000259" key="1">
    <source>
        <dbReference type="PROSITE" id="PS51746"/>
    </source>
</evidence>